<keyword evidence="3" id="KW-1185">Reference proteome</keyword>
<reference evidence="2" key="2">
    <citation type="submission" date="2020-09" db="EMBL/GenBank/DDBJ databases">
        <authorList>
            <person name="Sun Q."/>
            <person name="Kim S."/>
        </authorList>
    </citation>
    <scope>NUCLEOTIDE SEQUENCE</scope>
    <source>
        <strain evidence="2">KCTC 12988</strain>
    </source>
</reference>
<dbReference type="SUPFAM" id="SSF47413">
    <property type="entry name" value="lambda repressor-like DNA-binding domains"/>
    <property type="match status" value="1"/>
</dbReference>
<feature type="domain" description="HTH cro/C1-type" evidence="1">
    <location>
        <begin position="54"/>
        <end position="109"/>
    </location>
</feature>
<sequence>MKLEYPKEWFERSAEIEGIAEVGAGVPPTHSATEPHTTERITAFDTRIAFGQFVSLWRRNNGWNPEKLANEAGIDTEEVLEIERDPHCEPEADAVYKLASIFGVPSGKMMELAGLTKSHTPHLREEAIRFAASSEPLAELSDVERQALEAFVGALTN</sequence>
<proteinExistence type="predicted"/>
<reference evidence="2" key="1">
    <citation type="journal article" date="2014" name="Int. J. Syst. Evol. Microbiol.">
        <title>Complete genome sequence of Corynebacterium casei LMG S-19264T (=DSM 44701T), isolated from a smear-ripened cheese.</title>
        <authorList>
            <consortium name="US DOE Joint Genome Institute (JGI-PGF)"/>
            <person name="Walter F."/>
            <person name="Albersmeier A."/>
            <person name="Kalinowski J."/>
            <person name="Ruckert C."/>
        </authorList>
    </citation>
    <scope>NUCLEOTIDE SEQUENCE</scope>
    <source>
        <strain evidence="2">KCTC 12988</strain>
    </source>
</reference>
<evidence type="ECO:0000313" key="3">
    <source>
        <dbReference type="Proteomes" id="UP000644507"/>
    </source>
</evidence>
<dbReference type="AlphaFoldDB" id="A0A918TPG6"/>
<dbReference type="InterPro" id="IPR001387">
    <property type="entry name" value="Cro/C1-type_HTH"/>
</dbReference>
<dbReference type="PROSITE" id="PS50943">
    <property type="entry name" value="HTH_CROC1"/>
    <property type="match status" value="1"/>
</dbReference>
<dbReference type="CDD" id="cd00093">
    <property type="entry name" value="HTH_XRE"/>
    <property type="match status" value="1"/>
</dbReference>
<dbReference type="Gene3D" id="1.10.260.40">
    <property type="entry name" value="lambda repressor-like DNA-binding domains"/>
    <property type="match status" value="1"/>
</dbReference>
<protein>
    <recommendedName>
        <fullName evidence="1">HTH cro/C1-type domain-containing protein</fullName>
    </recommendedName>
</protein>
<dbReference type="Pfam" id="PF12844">
    <property type="entry name" value="HTH_19"/>
    <property type="match status" value="1"/>
</dbReference>
<organism evidence="2 3">
    <name type="scientific">Roseibacillus persicicus</name>
    <dbReference type="NCBI Taxonomy" id="454148"/>
    <lineage>
        <taxon>Bacteria</taxon>
        <taxon>Pseudomonadati</taxon>
        <taxon>Verrucomicrobiota</taxon>
        <taxon>Verrucomicrobiia</taxon>
        <taxon>Verrucomicrobiales</taxon>
        <taxon>Verrucomicrobiaceae</taxon>
        <taxon>Roseibacillus</taxon>
    </lineage>
</organism>
<comment type="caution">
    <text evidence="2">The sequence shown here is derived from an EMBL/GenBank/DDBJ whole genome shotgun (WGS) entry which is preliminary data.</text>
</comment>
<name>A0A918TPG6_9BACT</name>
<evidence type="ECO:0000259" key="1">
    <source>
        <dbReference type="PROSITE" id="PS50943"/>
    </source>
</evidence>
<evidence type="ECO:0000313" key="2">
    <source>
        <dbReference type="EMBL" id="GHC57506.1"/>
    </source>
</evidence>
<dbReference type="InterPro" id="IPR010982">
    <property type="entry name" value="Lambda_DNA-bd_dom_sf"/>
</dbReference>
<dbReference type="RefSeq" id="WP_189570485.1">
    <property type="nucleotide sequence ID" value="NZ_BMXI01000010.1"/>
</dbReference>
<accession>A0A918TPG6</accession>
<dbReference type="Proteomes" id="UP000644507">
    <property type="component" value="Unassembled WGS sequence"/>
</dbReference>
<gene>
    <name evidence="2" type="ORF">GCM10007100_25590</name>
</gene>
<dbReference type="EMBL" id="BMXI01000010">
    <property type="protein sequence ID" value="GHC57506.1"/>
    <property type="molecule type" value="Genomic_DNA"/>
</dbReference>
<dbReference type="GO" id="GO:0003677">
    <property type="term" value="F:DNA binding"/>
    <property type="evidence" value="ECO:0007669"/>
    <property type="project" value="InterPro"/>
</dbReference>